<name>A0A067PQE1_9AGAM</name>
<comment type="subcellular location">
    <subcellularLocation>
        <location evidence="1 16">Nucleus</location>
    </subcellularLocation>
</comment>
<dbReference type="PROSITE" id="PS51726">
    <property type="entry name" value="MYST_HAT"/>
    <property type="match status" value="1"/>
</dbReference>
<dbReference type="GO" id="GO:1990467">
    <property type="term" value="C:NuA3a histone acetyltransferase complex"/>
    <property type="evidence" value="ECO:0007669"/>
    <property type="project" value="TreeGrafter"/>
</dbReference>
<feature type="compositionally biased region" description="Polar residues" evidence="17">
    <location>
        <begin position="815"/>
        <end position="825"/>
    </location>
</feature>
<evidence type="ECO:0000256" key="7">
    <source>
        <dbReference type="ARBA" id="ARBA00022771"/>
    </source>
</evidence>
<dbReference type="GO" id="GO:0008270">
    <property type="term" value="F:zinc ion binding"/>
    <property type="evidence" value="ECO:0007669"/>
    <property type="project" value="UniProtKB-KW"/>
</dbReference>
<dbReference type="PANTHER" id="PTHR10615">
    <property type="entry name" value="HISTONE ACETYLTRANSFERASE"/>
    <property type="match status" value="1"/>
</dbReference>
<dbReference type="InterPro" id="IPR036388">
    <property type="entry name" value="WH-like_DNA-bd_sf"/>
</dbReference>
<evidence type="ECO:0000313" key="21">
    <source>
        <dbReference type="Proteomes" id="UP000027265"/>
    </source>
</evidence>
<dbReference type="SUPFAM" id="SSF55729">
    <property type="entry name" value="Acyl-CoA N-acyltransferases (Nat)"/>
    <property type="match status" value="1"/>
</dbReference>
<dbReference type="EC" id="2.3.1.48" evidence="3 16"/>
<comment type="similarity">
    <text evidence="2 16">Belongs to the MYST (SAS/MOZ) family.</text>
</comment>
<feature type="region of interest" description="Disordered" evidence="17">
    <location>
        <begin position="13"/>
        <end position="55"/>
    </location>
</feature>
<dbReference type="FunFam" id="3.30.60.60:FF:000001">
    <property type="entry name" value="Histone acetyltransferase"/>
    <property type="match status" value="1"/>
</dbReference>
<evidence type="ECO:0000259" key="18">
    <source>
        <dbReference type="PROSITE" id="PS50016"/>
    </source>
</evidence>
<evidence type="ECO:0000256" key="16">
    <source>
        <dbReference type="RuleBase" id="RU361211"/>
    </source>
</evidence>
<protein>
    <recommendedName>
        <fullName evidence="3 16">Histone acetyltransferase</fullName>
        <ecNumber evidence="3 16">2.3.1.48</ecNumber>
    </recommendedName>
</protein>
<keyword evidence="10" id="KW-0007">Acetylation</keyword>
<feature type="compositionally biased region" description="Pro residues" evidence="17">
    <location>
        <begin position="844"/>
        <end position="858"/>
    </location>
</feature>
<evidence type="ECO:0000256" key="2">
    <source>
        <dbReference type="ARBA" id="ARBA00010107"/>
    </source>
</evidence>
<keyword evidence="9" id="KW-0156">Chromatin regulator</keyword>
<dbReference type="OrthoDB" id="787137at2759"/>
<proteinExistence type="inferred from homology"/>
<evidence type="ECO:0000256" key="14">
    <source>
        <dbReference type="PIRSR" id="PIRSR602717-51"/>
    </source>
</evidence>
<keyword evidence="5" id="KW-0479">Metal-binding</keyword>
<evidence type="ECO:0000256" key="1">
    <source>
        <dbReference type="ARBA" id="ARBA00004123"/>
    </source>
</evidence>
<reference evidence="21" key="1">
    <citation type="journal article" date="2014" name="Proc. Natl. Acad. Sci. U.S.A.">
        <title>Extensive sampling of basidiomycete genomes demonstrates inadequacy of the white-rot/brown-rot paradigm for wood decay fungi.</title>
        <authorList>
            <person name="Riley R."/>
            <person name="Salamov A.A."/>
            <person name="Brown D.W."/>
            <person name="Nagy L.G."/>
            <person name="Floudas D."/>
            <person name="Held B.W."/>
            <person name="Levasseur A."/>
            <person name="Lombard V."/>
            <person name="Morin E."/>
            <person name="Otillar R."/>
            <person name="Lindquist E.A."/>
            <person name="Sun H."/>
            <person name="LaButti K.M."/>
            <person name="Schmutz J."/>
            <person name="Jabbour D."/>
            <person name="Luo H."/>
            <person name="Baker S.E."/>
            <person name="Pisabarro A.G."/>
            <person name="Walton J.D."/>
            <person name="Blanchette R.A."/>
            <person name="Henrissat B."/>
            <person name="Martin F."/>
            <person name="Cullen D."/>
            <person name="Hibbett D.S."/>
            <person name="Grigoriev I.V."/>
        </authorList>
    </citation>
    <scope>NUCLEOTIDE SEQUENCE [LARGE SCALE GENOMIC DNA]</scope>
    <source>
        <strain evidence="21">MUCL 33604</strain>
    </source>
</reference>
<dbReference type="Pfam" id="PF00628">
    <property type="entry name" value="PHD"/>
    <property type="match status" value="2"/>
</dbReference>
<evidence type="ECO:0000256" key="9">
    <source>
        <dbReference type="ARBA" id="ARBA00022853"/>
    </source>
</evidence>
<evidence type="ECO:0000256" key="3">
    <source>
        <dbReference type="ARBA" id="ARBA00013184"/>
    </source>
</evidence>
<dbReference type="Gene3D" id="3.40.630.30">
    <property type="match status" value="1"/>
</dbReference>
<keyword evidence="13 16" id="KW-0539">Nucleus</keyword>
<feature type="compositionally biased region" description="Basic residues" evidence="17">
    <location>
        <begin position="302"/>
        <end position="317"/>
    </location>
</feature>
<feature type="compositionally biased region" description="Basic and acidic residues" evidence="17">
    <location>
        <begin position="359"/>
        <end position="404"/>
    </location>
</feature>
<dbReference type="Gene3D" id="3.30.60.60">
    <property type="entry name" value="N-acetyl transferase-like"/>
    <property type="match status" value="1"/>
</dbReference>
<dbReference type="GO" id="GO:0003682">
    <property type="term" value="F:chromatin binding"/>
    <property type="evidence" value="ECO:0007669"/>
    <property type="project" value="TreeGrafter"/>
</dbReference>
<feature type="domain" description="MYST-type HAT" evidence="19">
    <location>
        <begin position="476"/>
        <end position="797"/>
    </location>
</feature>
<keyword evidence="12" id="KW-0804">Transcription</keyword>
<evidence type="ECO:0000259" key="19">
    <source>
        <dbReference type="PROSITE" id="PS51726"/>
    </source>
</evidence>
<dbReference type="Proteomes" id="UP000027265">
    <property type="component" value="Unassembled WGS sequence"/>
</dbReference>
<dbReference type="FunFam" id="3.40.630.30:FF:000001">
    <property type="entry name" value="Histone acetyltransferase"/>
    <property type="match status" value="1"/>
</dbReference>
<dbReference type="GO" id="GO:0005634">
    <property type="term" value="C:nucleus"/>
    <property type="evidence" value="ECO:0007669"/>
    <property type="project" value="UniProtKB-SubCell"/>
</dbReference>
<feature type="domain" description="PHD-type" evidence="18">
    <location>
        <begin position="175"/>
        <end position="225"/>
    </location>
</feature>
<dbReference type="STRING" id="933084.A0A067PQE1"/>
<dbReference type="PANTHER" id="PTHR10615:SF161">
    <property type="entry name" value="HISTONE ACETYLTRANSFERASE KAT7"/>
    <property type="match status" value="1"/>
</dbReference>
<evidence type="ECO:0000256" key="10">
    <source>
        <dbReference type="ARBA" id="ARBA00022990"/>
    </source>
</evidence>
<dbReference type="FunFam" id="3.30.40.10:FF:000005">
    <property type="entry name" value="zinc finger protein isoform X1"/>
    <property type="match status" value="1"/>
</dbReference>
<dbReference type="InterPro" id="IPR016181">
    <property type="entry name" value="Acyl_CoA_acyltransferase"/>
</dbReference>
<dbReference type="HOGENOM" id="CLU_001196_0_0_1"/>
<dbReference type="InterPro" id="IPR002717">
    <property type="entry name" value="HAT_MYST-type"/>
</dbReference>
<feature type="region of interest" description="Disordered" evidence="17">
    <location>
        <begin position="814"/>
        <end position="1128"/>
    </location>
</feature>
<dbReference type="Gene3D" id="1.10.10.10">
    <property type="entry name" value="Winged helix-like DNA-binding domain superfamily/Winged helix DNA-binding domain"/>
    <property type="match status" value="1"/>
</dbReference>
<evidence type="ECO:0000256" key="11">
    <source>
        <dbReference type="ARBA" id="ARBA00023015"/>
    </source>
</evidence>
<dbReference type="SUPFAM" id="SSF57903">
    <property type="entry name" value="FYVE/PHD zinc finger"/>
    <property type="match status" value="2"/>
</dbReference>
<feature type="region of interest" description="Disordered" evidence="17">
    <location>
        <begin position="1259"/>
        <end position="1362"/>
    </location>
</feature>
<accession>A0A067PQE1</accession>
<feature type="compositionally biased region" description="Basic and acidic residues" evidence="17">
    <location>
        <begin position="862"/>
        <end position="878"/>
    </location>
</feature>
<organism evidence="20 21">
    <name type="scientific">Jaapia argillacea MUCL 33604</name>
    <dbReference type="NCBI Taxonomy" id="933084"/>
    <lineage>
        <taxon>Eukaryota</taxon>
        <taxon>Fungi</taxon>
        <taxon>Dikarya</taxon>
        <taxon>Basidiomycota</taxon>
        <taxon>Agaricomycotina</taxon>
        <taxon>Agaricomycetes</taxon>
        <taxon>Agaricomycetidae</taxon>
        <taxon>Jaapiales</taxon>
        <taxon>Jaapiaceae</taxon>
        <taxon>Jaapia</taxon>
    </lineage>
</organism>
<dbReference type="GO" id="GO:0003712">
    <property type="term" value="F:transcription coregulator activity"/>
    <property type="evidence" value="ECO:0007669"/>
    <property type="project" value="TreeGrafter"/>
</dbReference>
<feature type="region of interest" description="Disordered" evidence="17">
    <location>
        <begin position="734"/>
        <end position="756"/>
    </location>
</feature>
<evidence type="ECO:0000256" key="6">
    <source>
        <dbReference type="ARBA" id="ARBA00022737"/>
    </source>
</evidence>
<dbReference type="GO" id="GO:0004402">
    <property type="term" value="F:histone acetyltransferase activity"/>
    <property type="evidence" value="ECO:0007669"/>
    <property type="project" value="InterPro"/>
</dbReference>
<feature type="domain" description="PHD-type" evidence="18">
    <location>
        <begin position="120"/>
        <end position="178"/>
    </location>
</feature>
<dbReference type="InterPro" id="IPR011011">
    <property type="entry name" value="Znf_FYVE_PHD"/>
</dbReference>
<feature type="region of interest" description="Disordered" evidence="17">
    <location>
        <begin position="239"/>
        <end position="476"/>
    </location>
</feature>
<dbReference type="Gene3D" id="3.30.40.10">
    <property type="entry name" value="Zinc/RING finger domain, C3HC4 (zinc finger)"/>
    <property type="match status" value="1"/>
</dbReference>
<dbReference type="PROSITE" id="PS50016">
    <property type="entry name" value="ZF_PHD_2"/>
    <property type="match status" value="2"/>
</dbReference>
<evidence type="ECO:0000256" key="12">
    <source>
        <dbReference type="ARBA" id="ARBA00023163"/>
    </source>
</evidence>
<dbReference type="EMBL" id="KL197720">
    <property type="protein sequence ID" value="KDQ56969.1"/>
    <property type="molecule type" value="Genomic_DNA"/>
</dbReference>
<dbReference type="InterPro" id="IPR019787">
    <property type="entry name" value="Znf_PHD-finger"/>
</dbReference>
<keyword evidence="21" id="KW-1185">Reference proteome</keyword>
<keyword evidence="8" id="KW-0862">Zinc</keyword>
<dbReference type="Pfam" id="PF17772">
    <property type="entry name" value="zf-MYST"/>
    <property type="match status" value="1"/>
</dbReference>
<keyword evidence="7 15" id="KW-0863">Zinc-finger</keyword>
<sequence>MPGLPFPANAVFNRENSYDVGPGTPLSTVDDIPIDPALNGPPPIDPAILGEEGPKNYEEQVNHHHMHVPSFASPPPRHYSQGPQGDPFAPQPPAAYFPPEQEQPVHPTKPVKKKRKPRREEECSFCEGSDAKNRDGEPEVMVTCVECGRSGHPSCMNLRESADIVRSYPWKCIECKPCEICKEKGDDNRILFCDFCDRGWHMDCLNPPIEEEPPGKWHCPRCPPIISLEYDESQDPHHVAMEVDDPPRAPSVASSSRSAPPPSPRKADQKRKAKVVVSDDSEDDDDEEEEEEEEVEEDKPAVSRKRVRKKTRRKGKARMVDAVETLTTPRPKGMRLKISPPQPPSRPMVVRLRLPPRGKGKEREEEEPRKGLFDDVLSPEDRDTSKTVIDARDKSRFDRSRTIAEGKLAPPAPPPQTPEEPETPIAGPSRPLRSAGHQFQSVSLPAPSPGPSASPVPSTPGATYATKSNVPTTPGARPLRIRTIRFGEFDIQTWYDAPFPEEYANIPDGRLWICEFCLKYMKSRFQSVRHRTKCKARHPPGDEIYRDGAISIFEVDGRKNKIYCQNLCLLVKMFLDHKSLFYDVEPFLFYVMTEVHDNGARFVGYFSKEKRSPKDYNVSCIMTLPVRQRQGWGNLLIDFSYLLSKKEQRVGSPEKPLSGLGALGYKNYWTLSIMRYLRAAPNDLRLEDISAATSMTIEDIYNTLLQQNMITVREVTPPPARPAPGQSIKIMRGRKSGVARRQLQRNQPKEEEKAAAPFVAPTEYEIHWNREHVERYLSAWEGKGYLTLRPEKLKWSPFLLARVKKTDTVIPAPEASSSSLVQTPDATEAPDHPPSAPSTSAPKQSPPPSSVQPSPELPRTPKKFDSLEAKVLNMDREGASGSPASALFDDDGDVLDARAGSSHPSGSGTPVPGNRTPEVPRRGKGRNTKPSTPLPASIKRTRSSKPAVPFTPPPPARSRSRSPSANQPTEIDDAALAARLSREVERPKRPLRSRSGLASVDLKRTVSPLVPDRVESRNPSPRKRRKVEVSTPVVEDPETVGQHGSPPPSPLVGSSQSLPNGHHRGASDHQPSGSRLQVGVAEGGIDGSQPVASSSRSPPPQISTPTHQNGLNGGWPPPKEKSKLEDATIETALTNGHAPSHKHHNGNVIPPNLPLVPHSQPQPFAPTKSSSLLNVTAPSLGHMEDNVVEVLPADDVGLHIGGDVDVKMLPVEEEVNPRDPSPLVDHFEHQQRDTVPTESACVPIGAYVVSFGDRQATPTREVDGSLNHDIITSPHRDFSNPNGFPSPTNRATNSHSKPKSKSRPVSFSVPLSQERTFSMPVSSERTVSVPLSQDRTVLDGDDDDDMDADAEGDTDDDERLIW</sequence>
<feature type="active site" description="Proton donor/acceptor" evidence="14">
    <location>
        <position position="654"/>
    </location>
</feature>
<keyword evidence="11" id="KW-0805">Transcription regulation</keyword>
<gene>
    <name evidence="20" type="ORF">JAAARDRAFT_58448</name>
</gene>
<feature type="compositionally biased region" description="Pro residues" evidence="17">
    <location>
        <begin position="446"/>
        <end position="458"/>
    </location>
</feature>
<dbReference type="InterPro" id="IPR050603">
    <property type="entry name" value="MYST_HAT"/>
</dbReference>
<evidence type="ECO:0000256" key="17">
    <source>
        <dbReference type="SAM" id="MobiDB-lite"/>
    </source>
</evidence>
<evidence type="ECO:0000256" key="5">
    <source>
        <dbReference type="ARBA" id="ARBA00022723"/>
    </source>
</evidence>
<feature type="compositionally biased region" description="Acidic residues" evidence="17">
    <location>
        <begin position="279"/>
        <end position="297"/>
    </location>
</feature>
<comment type="catalytic activity">
    <reaction evidence="16">
        <text>L-lysyl-[protein] + acetyl-CoA = N(6)-acetyl-L-lysyl-[protein] + CoA + H(+)</text>
        <dbReference type="Rhea" id="RHEA:45948"/>
        <dbReference type="Rhea" id="RHEA-COMP:9752"/>
        <dbReference type="Rhea" id="RHEA-COMP:10731"/>
        <dbReference type="ChEBI" id="CHEBI:15378"/>
        <dbReference type="ChEBI" id="CHEBI:29969"/>
        <dbReference type="ChEBI" id="CHEBI:57287"/>
        <dbReference type="ChEBI" id="CHEBI:57288"/>
        <dbReference type="ChEBI" id="CHEBI:61930"/>
        <dbReference type="EC" id="2.3.1.48"/>
    </reaction>
</comment>
<dbReference type="InterPro" id="IPR001965">
    <property type="entry name" value="Znf_PHD"/>
</dbReference>
<feature type="region of interest" description="Disordered" evidence="17">
    <location>
        <begin position="67"/>
        <end position="116"/>
    </location>
</feature>
<feature type="compositionally biased region" description="Polar residues" evidence="17">
    <location>
        <begin position="1279"/>
        <end position="1295"/>
    </location>
</feature>
<keyword evidence="6" id="KW-0677">Repeat</keyword>
<dbReference type="SMART" id="SM00249">
    <property type="entry name" value="PHD"/>
    <property type="match status" value="2"/>
</dbReference>
<dbReference type="InterPro" id="IPR040706">
    <property type="entry name" value="Zf-MYST"/>
</dbReference>
<dbReference type="GO" id="GO:0006357">
    <property type="term" value="P:regulation of transcription by RNA polymerase II"/>
    <property type="evidence" value="ECO:0007669"/>
    <property type="project" value="TreeGrafter"/>
</dbReference>
<dbReference type="CDD" id="cd15526">
    <property type="entry name" value="PHD1_MOZ_d4"/>
    <property type="match status" value="1"/>
</dbReference>
<feature type="compositionally biased region" description="Polar residues" evidence="17">
    <location>
        <begin position="1303"/>
        <end position="1333"/>
    </location>
</feature>
<evidence type="ECO:0000256" key="4">
    <source>
        <dbReference type="ARBA" id="ARBA00022679"/>
    </source>
</evidence>
<dbReference type="Pfam" id="PF01853">
    <property type="entry name" value="MOZ_SAS"/>
    <property type="match status" value="1"/>
</dbReference>
<dbReference type="CDD" id="cd15527">
    <property type="entry name" value="PHD2_KAT6A_6B"/>
    <property type="match status" value="1"/>
</dbReference>
<dbReference type="GO" id="GO:0031507">
    <property type="term" value="P:heterochromatin formation"/>
    <property type="evidence" value="ECO:0007669"/>
    <property type="project" value="UniProtKB-ARBA"/>
</dbReference>
<keyword evidence="4" id="KW-0808">Transferase</keyword>
<feature type="compositionally biased region" description="Acidic residues" evidence="17">
    <location>
        <begin position="1339"/>
        <end position="1362"/>
    </location>
</feature>
<evidence type="ECO:0000256" key="15">
    <source>
        <dbReference type="PROSITE-ProRule" id="PRU00146"/>
    </source>
</evidence>
<dbReference type="InParanoid" id="A0A067PQE1"/>
<dbReference type="InterPro" id="IPR013083">
    <property type="entry name" value="Znf_RING/FYVE/PHD"/>
</dbReference>
<evidence type="ECO:0000313" key="20">
    <source>
        <dbReference type="EMBL" id="KDQ56969.1"/>
    </source>
</evidence>
<evidence type="ECO:0000256" key="8">
    <source>
        <dbReference type="ARBA" id="ARBA00022833"/>
    </source>
</evidence>
<evidence type="ECO:0000256" key="13">
    <source>
        <dbReference type="ARBA" id="ARBA00023242"/>
    </source>
</evidence>